<accession>A0ABP8K0N2</accession>
<evidence type="ECO:0000313" key="8">
    <source>
        <dbReference type="Proteomes" id="UP001500390"/>
    </source>
</evidence>
<feature type="transmembrane region" description="Helical" evidence="5">
    <location>
        <begin position="228"/>
        <end position="253"/>
    </location>
</feature>
<keyword evidence="5" id="KW-1133">Transmembrane helix</keyword>
<feature type="transmembrane region" description="Helical" evidence="5">
    <location>
        <begin position="259"/>
        <end position="278"/>
    </location>
</feature>
<keyword evidence="5" id="KW-0812">Transmembrane</keyword>
<evidence type="ECO:0000256" key="3">
    <source>
        <dbReference type="ARBA" id="ARBA00023163"/>
    </source>
</evidence>
<dbReference type="InterPro" id="IPR036388">
    <property type="entry name" value="WH-like_DNA-bd_sf"/>
</dbReference>
<feature type="transmembrane region" description="Helical" evidence="5">
    <location>
        <begin position="194"/>
        <end position="216"/>
    </location>
</feature>
<keyword evidence="2" id="KW-0238">DNA-binding</keyword>
<feature type="transmembrane region" description="Helical" evidence="5">
    <location>
        <begin position="323"/>
        <end position="340"/>
    </location>
</feature>
<feature type="domain" description="HTH luxR-type" evidence="6">
    <location>
        <begin position="407"/>
        <end position="472"/>
    </location>
</feature>
<dbReference type="PANTHER" id="PTHR44688:SF16">
    <property type="entry name" value="DNA-BINDING TRANSCRIPTIONAL ACTIVATOR DEVR_DOSR"/>
    <property type="match status" value="1"/>
</dbReference>
<evidence type="ECO:0000313" key="7">
    <source>
        <dbReference type="EMBL" id="GAA4398474.1"/>
    </source>
</evidence>
<feature type="transmembrane region" description="Helical" evidence="5">
    <location>
        <begin position="25"/>
        <end position="46"/>
    </location>
</feature>
<dbReference type="PROSITE" id="PS50043">
    <property type="entry name" value="HTH_LUXR_2"/>
    <property type="match status" value="1"/>
</dbReference>
<keyword evidence="3" id="KW-0804">Transcription</keyword>
<feature type="transmembrane region" description="Helical" evidence="5">
    <location>
        <begin position="121"/>
        <end position="143"/>
    </location>
</feature>
<name>A0ABP8K0N2_9MICO</name>
<reference evidence="8" key="1">
    <citation type="journal article" date="2019" name="Int. J. Syst. Evol. Microbiol.">
        <title>The Global Catalogue of Microorganisms (GCM) 10K type strain sequencing project: providing services to taxonomists for standard genome sequencing and annotation.</title>
        <authorList>
            <consortium name="The Broad Institute Genomics Platform"/>
            <consortium name="The Broad Institute Genome Sequencing Center for Infectious Disease"/>
            <person name="Wu L."/>
            <person name="Ma J."/>
        </authorList>
    </citation>
    <scope>NUCLEOTIDE SEQUENCE [LARGE SCALE GENOMIC DNA]</scope>
    <source>
        <strain evidence="8">JCM 17738</strain>
    </source>
</reference>
<dbReference type="PRINTS" id="PR00038">
    <property type="entry name" value="HTHLUXR"/>
</dbReference>
<dbReference type="Pfam" id="PF00196">
    <property type="entry name" value="GerE"/>
    <property type="match status" value="1"/>
</dbReference>
<dbReference type="PANTHER" id="PTHR44688">
    <property type="entry name" value="DNA-BINDING TRANSCRIPTIONAL ACTIVATOR DEVR_DOSR"/>
    <property type="match status" value="1"/>
</dbReference>
<feature type="transmembrane region" description="Helical" evidence="5">
    <location>
        <begin position="155"/>
        <end position="174"/>
    </location>
</feature>
<evidence type="ECO:0000259" key="6">
    <source>
        <dbReference type="PROSITE" id="PS50043"/>
    </source>
</evidence>
<feature type="region of interest" description="Disordered" evidence="4">
    <location>
        <begin position="358"/>
        <end position="401"/>
    </location>
</feature>
<dbReference type="InterPro" id="IPR000792">
    <property type="entry name" value="Tscrpt_reg_LuxR_C"/>
</dbReference>
<feature type="transmembrane region" description="Helical" evidence="5">
    <location>
        <begin position="89"/>
        <end position="109"/>
    </location>
</feature>
<keyword evidence="5" id="KW-0472">Membrane</keyword>
<protein>
    <recommendedName>
        <fullName evidence="6">HTH luxR-type domain-containing protein</fullName>
    </recommendedName>
</protein>
<dbReference type="EMBL" id="BAABFX010000032">
    <property type="protein sequence ID" value="GAA4398474.1"/>
    <property type="molecule type" value="Genomic_DNA"/>
</dbReference>
<dbReference type="Proteomes" id="UP001500390">
    <property type="component" value="Unassembled WGS sequence"/>
</dbReference>
<feature type="transmembrane region" description="Helical" evidence="5">
    <location>
        <begin position="58"/>
        <end position="77"/>
    </location>
</feature>
<evidence type="ECO:0000256" key="2">
    <source>
        <dbReference type="ARBA" id="ARBA00023125"/>
    </source>
</evidence>
<dbReference type="SMART" id="SM00421">
    <property type="entry name" value="HTH_LUXR"/>
    <property type="match status" value="1"/>
</dbReference>
<evidence type="ECO:0000256" key="1">
    <source>
        <dbReference type="ARBA" id="ARBA00023015"/>
    </source>
</evidence>
<keyword evidence="1" id="KW-0805">Transcription regulation</keyword>
<dbReference type="Gene3D" id="1.10.10.10">
    <property type="entry name" value="Winged helix-like DNA-binding domain superfamily/Winged helix DNA-binding domain"/>
    <property type="match status" value="1"/>
</dbReference>
<feature type="compositionally biased region" description="Pro residues" evidence="4">
    <location>
        <begin position="385"/>
        <end position="394"/>
    </location>
</feature>
<feature type="transmembrane region" description="Helical" evidence="5">
    <location>
        <begin position="298"/>
        <end position="317"/>
    </location>
</feature>
<evidence type="ECO:0000256" key="5">
    <source>
        <dbReference type="SAM" id="Phobius"/>
    </source>
</evidence>
<dbReference type="PROSITE" id="PS00622">
    <property type="entry name" value="HTH_LUXR_1"/>
    <property type="match status" value="1"/>
</dbReference>
<comment type="caution">
    <text evidence="7">The sequence shown here is derived from an EMBL/GenBank/DDBJ whole genome shotgun (WGS) entry which is preliminary data.</text>
</comment>
<sequence length="485" mass="48542">MSGGWFRGPQSPTLGDMKRPPSRTLGLVPATAAMVAVSALVLVADIVSPAGSAGTSSWVLACALVTASVILTAHRGLDPGWVAWRRSTLGLFCVTLGYPAAWAALGLAASSDPASSTTRALAALAPVAHVPVLASLSLLPLLAVRYIGQGSSPRLMAGVLTLAVGDAVMLALLAPPMTPVGLAPLIDSGPAVAIGRGVNGVFLASTLVGPVVATRAARAATGEARRRLTLVAIAALTGPVLVLGCGVLGGLAAGAPDSPAPVAVLLCGMNAALAVIVAGTSRALRTPLALGRQVVSRLAVGLVALLAGLVAVTVVLLVDSGGALGGVVAAGLAVAVMLLIRPLETWVTRRLVGPVLEHPDGAPATGDAMTSTGSAEPTRALPAVPREPAPPGPAHEPGQSACAHVGGDPRLAVLTPREREVLGLLAQGLSNSGIAARLVLSERTVDAHLRSVFTKLALPDSTHANRRVHAVLAWNGIREESLEAG</sequence>
<evidence type="ECO:0000256" key="4">
    <source>
        <dbReference type="SAM" id="MobiDB-lite"/>
    </source>
</evidence>
<feature type="region of interest" description="Disordered" evidence="4">
    <location>
        <begin position="1"/>
        <end position="20"/>
    </location>
</feature>
<proteinExistence type="predicted"/>
<organism evidence="7 8">
    <name type="scientific">Ornithinibacter aureus</name>
    <dbReference type="NCBI Taxonomy" id="622664"/>
    <lineage>
        <taxon>Bacteria</taxon>
        <taxon>Bacillati</taxon>
        <taxon>Actinomycetota</taxon>
        <taxon>Actinomycetes</taxon>
        <taxon>Micrococcales</taxon>
        <taxon>Intrasporangiaceae</taxon>
        <taxon>Ornithinibacter</taxon>
    </lineage>
</organism>
<gene>
    <name evidence="7" type="ORF">GCM10023153_23410</name>
</gene>
<dbReference type="SUPFAM" id="SSF46894">
    <property type="entry name" value="C-terminal effector domain of the bipartite response regulators"/>
    <property type="match status" value="1"/>
</dbReference>
<keyword evidence="8" id="KW-1185">Reference proteome</keyword>
<dbReference type="InterPro" id="IPR016032">
    <property type="entry name" value="Sig_transdc_resp-reg_C-effctor"/>
</dbReference>
<dbReference type="CDD" id="cd06170">
    <property type="entry name" value="LuxR_C_like"/>
    <property type="match status" value="1"/>
</dbReference>